<feature type="site" description="Histone H3K4me3 binding" evidence="3">
    <location>
        <position position="363"/>
    </location>
</feature>
<dbReference type="GO" id="GO:0000785">
    <property type="term" value="C:chromatin"/>
    <property type="evidence" value="ECO:0007669"/>
    <property type="project" value="UniProtKB-ARBA"/>
</dbReference>
<keyword evidence="6" id="KW-1185">Reference proteome</keyword>
<evidence type="ECO:0000256" key="1">
    <source>
        <dbReference type="ARBA" id="ARBA00023015"/>
    </source>
</evidence>
<gene>
    <name evidence="5" type="ORF">BDW02DRAFT_259637</name>
</gene>
<keyword evidence="1" id="KW-0805">Transcription regulation</keyword>
<feature type="site" description="Histone H3K4me3 binding" evidence="3">
    <location>
        <position position="367"/>
    </location>
</feature>
<accession>A0A6A5KFZ1</accession>
<protein>
    <recommendedName>
        <fullName evidence="7">Zinc finger PHD-type domain-containing protein</fullName>
    </recommendedName>
</protein>
<dbReference type="PANTHER" id="PTHR10333">
    <property type="entry name" value="INHIBITOR OF GROWTH PROTEIN"/>
    <property type="match status" value="1"/>
</dbReference>
<evidence type="ECO:0000313" key="6">
    <source>
        <dbReference type="Proteomes" id="UP000800040"/>
    </source>
</evidence>
<dbReference type="Proteomes" id="UP000800040">
    <property type="component" value="Unassembled WGS sequence"/>
</dbReference>
<evidence type="ECO:0000256" key="3">
    <source>
        <dbReference type="PIRSR" id="PIRSR628651-50"/>
    </source>
</evidence>
<feature type="compositionally biased region" description="Pro residues" evidence="4">
    <location>
        <begin position="8"/>
        <end position="26"/>
    </location>
</feature>
<dbReference type="OrthoDB" id="5417730at2759"/>
<feature type="region of interest" description="Disordered" evidence="4">
    <location>
        <begin position="288"/>
        <end position="325"/>
    </location>
</feature>
<name>A0A6A5KFZ1_9PLEO</name>
<dbReference type="SUPFAM" id="SSF57903">
    <property type="entry name" value="FYVE/PHD zinc finger"/>
    <property type="match status" value="1"/>
</dbReference>
<dbReference type="InterPro" id="IPR011011">
    <property type="entry name" value="Znf_FYVE_PHD"/>
</dbReference>
<dbReference type="Gene3D" id="3.30.40.10">
    <property type="entry name" value="Zinc/RING finger domain, C3HC4 (zinc finger)"/>
    <property type="match status" value="1"/>
</dbReference>
<organism evidence="5 6">
    <name type="scientific">Decorospora gaudefroyi</name>
    <dbReference type="NCBI Taxonomy" id="184978"/>
    <lineage>
        <taxon>Eukaryota</taxon>
        <taxon>Fungi</taxon>
        <taxon>Dikarya</taxon>
        <taxon>Ascomycota</taxon>
        <taxon>Pezizomycotina</taxon>
        <taxon>Dothideomycetes</taxon>
        <taxon>Pleosporomycetidae</taxon>
        <taxon>Pleosporales</taxon>
        <taxon>Pleosporineae</taxon>
        <taxon>Pleosporaceae</taxon>
        <taxon>Decorospora</taxon>
    </lineage>
</organism>
<feature type="site" description="Histone H3K4me3 binding" evidence="3">
    <location>
        <position position="351"/>
    </location>
</feature>
<sequence>MSTTSARPPTPPLEPTPPEATPPTPILTPQKRKRLSTSIDSMQAYPNMLRTKSEARSQASSNTSRQYGVYMHNLLQDAANANAQLVAIAPDFNSAYEAMRSQAGSQINAHADWGATQELNTNNLYEILNSKHHVKLRYEVDAIFAAGEKADGTTIWKRQSEMPAPSVHYGLYVDLNCDSKDRAEHFFIGGFRSLAEADHAMQQSASAFRRQNSGVHISETCVEILGAKGQVLQRYSIEKGRRDEKGRFIKEEDWRRSEEDIRYSVKPVTNILRLPDPLSPTATLLAPEQITSPKFPAQVQAPPKSSRTRRQPKPAQAAAEVEKKNTVGEATVSLPAHPHTKPSHPIDPTPYCTCGLPDDGSFMIGCDNIERCPIEWFHGRCVGVEEPPEVGVG</sequence>
<evidence type="ECO:0000256" key="4">
    <source>
        <dbReference type="SAM" id="MobiDB-lite"/>
    </source>
</evidence>
<feature type="site" description="Histone H3K4me3 binding" evidence="3">
    <location>
        <position position="376"/>
    </location>
</feature>
<reference evidence="5" key="1">
    <citation type="submission" date="2020-01" db="EMBL/GenBank/DDBJ databases">
        <authorList>
            <consortium name="DOE Joint Genome Institute"/>
            <person name="Haridas S."/>
            <person name="Albert R."/>
            <person name="Binder M."/>
            <person name="Bloem J."/>
            <person name="Labutti K."/>
            <person name="Salamov A."/>
            <person name="Andreopoulos B."/>
            <person name="Baker S.E."/>
            <person name="Barry K."/>
            <person name="Bills G."/>
            <person name="Bluhm B.H."/>
            <person name="Cannon C."/>
            <person name="Castanera R."/>
            <person name="Culley D.E."/>
            <person name="Daum C."/>
            <person name="Ezra D."/>
            <person name="Gonzalez J.B."/>
            <person name="Henrissat B."/>
            <person name="Kuo A."/>
            <person name="Liang C."/>
            <person name="Lipzen A."/>
            <person name="Lutzoni F."/>
            <person name="Magnuson J."/>
            <person name="Mondo S."/>
            <person name="Nolan M."/>
            <person name="Ohm R."/>
            <person name="Pangilinan J."/>
            <person name="Park H.-J."/>
            <person name="Ramirez L."/>
            <person name="Alfaro M."/>
            <person name="Sun H."/>
            <person name="Tritt A."/>
            <person name="Yoshinaga Y."/>
            <person name="Zwiers L.-H."/>
            <person name="Turgeon B.G."/>
            <person name="Goodwin S.B."/>
            <person name="Spatafora J.W."/>
            <person name="Crous P.W."/>
            <person name="Grigoriev I.V."/>
        </authorList>
    </citation>
    <scope>NUCLEOTIDE SEQUENCE</scope>
    <source>
        <strain evidence="5">P77</strain>
    </source>
</reference>
<keyword evidence="2" id="KW-0804">Transcription</keyword>
<dbReference type="AlphaFoldDB" id="A0A6A5KFZ1"/>
<evidence type="ECO:0008006" key="7">
    <source>
        <dbReference type="Google" id="ProtNLM"/>
    </source>
</evidence>
<dbReference type="InterPro" id="IPR028651">
    <property type="entry name" value="ING_fam"/>
</dbReference>
<evidence type="ECO:0000313" key="5">
    <source>
        <dbReference type="EMBL" id="KAF1836018.1"/>
    </source>
</evidence>
<proteinExistence type="predicted"/>
<feature type="region of interest" description="Disordered" evidence="4">
    <location>
        <begin position="1"/>
        <end position="36"/>
    </location>
</feature>
<evidence type="ECO:0000256" key="2">
    <source>
        <dbReference type="ARBA" id="ARBA00023163"/>
    </source>
</evidence>
<dbReference type="PANTHER" id="PTHR10333:SF103">
    <property type="entry name" value="INHIBITOR OF GROWTH PROTEIN 3"/>
    <property type="match status" value="1"/>
</dbReference>
<dbReference type="EMBL" id="ML975279">
    <property type="protein sequence ID" value="KAF1836018.1"/>
    <property type="molecule type" value="Genomic_DNA"/>
</dbReference>
<dbReference type="InterPro" id="IPR013083">
    <property type="entry name" value="Znf_RING/FYVE/PHD"/>
</dbReference>